<protein>
    <submittedName>
        <fullName evidence="2">Uncharacterized protein</fullName>
    </submittedName>
</protein>
<keyword evidence="1" id="KW-0472">Membrane</keyword>
<feature type="transmembrane region" description="Helical" evidence="1">
    <location>
        <begin position="32"/>
        <end position="51"/>
    </location>
</feature>
<dbReference type="EMBL" id="LYPB01000089">
    <property type="protein sequence ID" value="OAS14607.1"/>
    <property type="molecule type" value="Genomic_DNA"/>
</dbReference>
<name>A0A198A0I7_9BACL</name>
<dbReference type="RefSeq" id="WP_068669654.1">
    <property type="nucleotide sequence ID" value="NZ_LYPB01000089.1"/>
</dbReference>
<reference evidence="2 3" key="1">
    <citation type="submission" date="2016-05" db="EMBL/GenBank/DDBJ databases">
        <title>Paenibacillus sp. 1ZS3-15 nov., isolated from the rhizosphere soil.</title>
        <authorList>
            <person name="Zhang X.X."/>
            <person name="Zhang J."/>
        </authorList>
    </citation>
    <scope>NUCLEOTIDE SEQUENCE [LARGE SCALE GENOMIC DNA]</scope>
    <source>
        <strain evidence="2 3">1ZS3-15</strain>
    </source>
</reference>
<feature type="transmembrane region" description="Helical" evidence="1">
    <location>
        <begin position="63"/>
        <end position="96"/>
    </location>
</feature>
<organism evidence="2 3">
    <name type="scientific">Paenibacillus oryzisoli</name>
    <dbReference type="NCBI Taxonomy" id="1850517"/>
    <lineage>
        <taxon>Bacteria</taxon>
        <taxon>Bacillati</taxon>
        <taxon>Bacillota</taxon>
        <taxon>Bacilli</taxon>
        <taxon>Bacillales</taxon>
        <taxon>Paenibacillaceae</taxon>
        <taxon>Paenibacillus</taxon>
    </lineage>
</organism>
<keyword evidence="3" id="KW-1185">Reference proteome</keyword>
<evidence type="ECO:0000313" key="2">
    <source>
        <dbReference type="EMBL" id="OAS14607.1"/>
    </source>
</evidence>
<keyword evidence="1" id="KW-1133">Transmembrane helix</keyword>
<gene>
    <name evidence="2" type="ORF">A8708_34510</name>
</gene>
<dbReference type="AlphaFoldDB" id="A0A198A0I7"/>
<sequence>MRTATGVPALFLALLLGMYAYSRYTLGQELNSLSYTLAGIASAIVMLLYIFGGALSFKEPMRAGLMFVIALVISLLTGAFLSWIMLIFAVLSFVLFRMSGKAVSEVQDVTVTR</sequence>
<proteinExistence type="predicted"/>
<comment type="caution">
    <text evidence="2">The sequence shown here is derived from an EMBL/GenBank/DDBJ whole genome shotgun (WGS) entry which is preliminary data.</text>
</comment>
<dbReference type="Proteomes" id="UP000078454">
    <property type="component" value="Unassembled WGS sequence"/>
</dbReference>
<keyword evidence="1" id="KW-0812">Transmembrane</keyword>
<accession>A0A198A0I7</accession>
<evidence type="ECO:0000256" key="1">
    <source>
        <dbReference type="SAM" id="Phobius"/>
    </source>
</evidence>
<evidence type="ECO:0000313" key="3">
    <source>
        <dbReference type="Proteomes" id="UP000078454"/>
    </source>
</evidence>